<dbReference type="Gene3D" id="3.90.1140.10">
    <property type="entry name" value="Cyclic phosphodiesterase"/>
    <property type="match status" value="1"/>
</dbReference>
<reference key="1">
    <citation type="submission" date="2010-11" db="EMBL/GenBank/DDBJ databases">
        <title>The complete genome of Leadbetterella byssophila DSM 17132.</title>
        <authorList>
            <consortium name="US DOE Joint Genome Institute (JGI-PGF)"/>
            <person name="Lucas S."/>
            <person name="Copeland A."/>
            <person name="Lapidus A."/>
            <person name="Glavina del Rio T."/>
            <person name="Dalin E."/>
            <person name="Tice H."/>
            <person name="Bruce D."/>
            <person name="Goodwin L."/>
            <person name="Pitluck S."/>
            <person name="Kyrpides N."/>
            <person name="Mavromatis K."/>
            <person name="Ivanova N."/>
            <person name="Teshima H."/>
            <person name="Brettin T."/>
            <person name="Detter J.C."/>
            <person name="Han C."/>
            <person name="Tapia R."/>
            <person name="Land M."/>
            <person name="Hauser L."/>
            <person name="Markowitz V."/>
            <person name="Cheng J.-F."/>
            <person name="Hugenholtz P."/>
            <person name="Woyke T."/>
            <person name="Wu D."/>
            <person name="Tindall B."/>
            <person name="Pomrenke H.G."/>
            <person name="Brambilla E."/>
            <person name="Klenk H.-P."/>
            <person name="Eisen J.A."/>
        </authorList>
    </citation>
    <scope>NUCLEOTIDE SEQUENCE [LARGE SCALE GENOMIC DNA]</scope>
    <source>
        <strain>DSM 17132</strain>
    </source>
</reference>
<reference evidence="1 2" key="2">
    <citation type="journal article" date="2011" name="Stand. Genomic Sci.">
        <title>Complete genome sequence of Leadbetterella byssophila type strain (4M15).</title>
        <authorList>
            <person name="Abt B."/>
            <person name="Teshima H."/>
            <person name="Lucas S."/>
            <person name="Lapidus A."/>
            <person name="Del Rio T.G."/>
            <person name="Nolan M."/>
            <person name="Tice H."/>
            <person name="Cheng J.F."/>
            <person name="Pitluck S."/>
            <person name="Liolios K."/>
            <person name="Pagani I."/>
            <person name="Ivanova N."/>
            <person name="Mavromatis K."/>
            <person name="Pati A."/>
            <person name="Tapia R."/>
            <person name="Han C."/>
            <person name="Goodwin L."/>
            <person name="Chen A."/>
            <person name="Palaniappan K."/>
            <person name="Land M."/>
            <person name="Hauser L."/>
            <person name="Chang Y.J."/>
            <person name="Jeffries C.D."/>
            <person name="Rohde M."/>
            <person name="Goker M."/>
            <person name="Tindall B.J."/>
            <person name="Detter J.C."/>
            <person name="Woyke T."/>
            <person name="Bristow J."/>
            <person name="Eisen J.A."/>
            <person name="Markowitz V."/>
            <person name="Hugenholtz P."/>
            <person name="Klenk H.P."/>
            <person name="Kyrpides N.C."/>
        </authorList>
    </citation>
    <scope>NUCLEOTIDE SEQUENCE [LARGE SCALE GENOMIC DNA]</scope>
    <source>
        <strain evidence="2">DSM 17132 / JCM 16389 / KACC 11308 / NBRC 106382 / 4M15</strain>
    </source>
</reference>
<dbReference type="AlphaFoldDB" id="E4RQB2"/>
<dbReference type="KEGG" id="lby:Lbys_2658"/>
<keyword evidence="2" id="KW-1185">Reference proteome</keyword>
<name>E4RQB2_LEAB4</name>
<dbReference type="HOGENOM" id="CLU_1394820_0_0_10"/>
<dbReference type="Proteomes" id="UP000007435">
    <property type="component" value="Chromosome"/>
</dbReference>
<dbReference type="OrthoDB" id="1951600at2"/>
<organism evidence="1 2">
    <name type="scientific">Leadbetterella byssophila (strain DSM 17132 / JCM 16389 / KACC 11308 / NBRC 106382 / 4M15)</name>
    <dbReference type="NCBI Taxonomy" id="649349"/>
    <lineage>
        <taxon>Bacteria</taxon>
        <taxon>Pseudomonadati</taxon>
        <taxon>Bacteroidota</taxon>
        <taxon>Cytophagia</taxon>
        <taxon>Cytophagales</taxon>
        <taxon>Leadbetterellaceae</taxon>
        <taxon>Leadbetterella</taxon>
    </lineage>
</organism>
<evidence type="ECO:0000313" key="2">
    <source>
        <dbReference type="Proteomes" id="UP000007435"/>
    </source>
</evidence>
<evidence type="ECO:0000313" key="1">
    <source>
        <dbReference type="EMBL" id="ADQ18320.1"/>
    </source>
</evidence>
<dbReference type="STRING" id="649349.Lbys_2658"/>
<evidence type="ECO:0008006" key="3">
    <source>
        <dbReference type="Google" id="ProtNLM"/>
    </source>
</evidence>
<proteinExistence type="predicted"/>
<dbReference type="EMBL" id="CP002305">
    <property type="protein sequence ID" value="ADQ18320.1"/>
    <property type="molecule type" value="Genomic_DNA"/>
</dbReference>
<dbReference type="RefSeq" id="WP_013409357.1">
    <property type="nucleotide sequence ID" value="NC_014655.1"/>
</dbReference>
<sequence length="195" mass="23334">MDNSQEKASYLLLIEPEKKVSFRIEKLRDSIRSEVNMVQNPFFTPSIAVLDYLQHESYEARMLPQLRKFFAQVQPFTLQLTDFGSHPDTFYIQVKPTPKELLRMTNKKNDLRNITRTNVNVHPLFHIPVFKDLDTDMCSCISEKWQNKHFEDLFVVKELIFMRKKPHQRHYQEITRFPLMGKEVKPQFVQGRLFE</sequence>
<protein>
    <recommendedName>
        <fullName evidence="3">2'-5' RNA ligase</fullName>
    </recommendedName>
</protein>
<accession>E4RQB2</accession>
<gene>
    <name evidence="1" type="ordered locus">Lbys_2658</name>
</gene>